<keyword evidence="5" id="KW-1133">Transmembrane helix</keyword>
<dbReference type="EMBL" id="AZEL01000056">
    <property type="protein sequence ID" value="KRL20671.1"/>
    <property type="molecule type" value="Genomic_DNA"/>
</dbReference>
<reference evidence="7 8" key="1">
    <citation type="journal article" date="2015" name="Genome Announc.">
        <title>Expanding the biotechnology potential of lactobacilli through comparative genomics of 213 strains and associated genera.</title>
        <authorList>
            <person name="Sun Z."/>
            <person name="Harris H.M."/>
            <person name="McCann A."/>
            <person name="Guo C."/>
            <person name="Argimon S."/>
            <person name="Zhang W."/>
            <person name="Yang X."/>
            <person name="Jeffery I.B."/>
            <person name="Cooney J.C."/>
            <person name="Kagawa T.F."/>
            <person name="Liu W."/>
            <person name="Song Y."/>
            <person name="Salvetti E."/>
            <person name="Wrobel A."/>
            <person name="Rasinkangas P."/>
            <person name="Parkhill J."/>
            <person name="Rea M.C."/>
            <person name="O'Sullivan O."/>
            <person name="Ritari J."/>
            <person name="Douillard F.P."/>
            <person name="Paul Ross R."/>
            <person name="Yang R."/>
            <person name="Briner A.E."/>
            <person name="Felis G.E."/>
            <person name="de Vos W.M."/>
            <person name="Barrangou R."/>
            <person name="Klaenhammer T.R."/>
            <person name="Caufield P.W."/>
            <person name="Cui Y."/>
            <person name="Zhang H."/>
            <person name="O'Toole P.W."/>
        </authorList>
    </citation>
    <scope>NUCLEOTIDE SEQUENCE [LARGE SCALE GENOMIC DNA]</scope>
    <source>
        <strain evidence="7 8">DSM 10532</strain>
    </source>
</reference>
<dbReference type="Pfam" id="PF13411">
    <property type="entry name" value="MerR_1"/>
    <property type="match status" value="1"/>
</dbReference>
<feature type="transmembrane region" description="Helical" evidence="5">
    <location>
        <begin position="145"/>
        <end position="166"/>
    </location>
</feature>
<dbReference type="CDD" id="cd01106">
    <property type="entry name" value="HTH_TipAL-Mta"/>
    <property type="match status" value="1"/>
</dbReference>
<comment type="caution">
    <text evidence="7">The sequence shown here is derived from an EMBL/GenBank/DDBJ whole genome shotgun (WGS) entry which is preliminary data.</text>
</comment>
<dbReference type="PANTHER" id="PTHR30204">
    <property type="entry name" value="REDOX-CYCLING DRUG-SENSING TRANSCRIPTIONAL ACTIVATOR SOXR"/>
    <property type="match status" value="1"/>
</dbReference>
<dbReference type="InterPro" id="IPR009061">
    <property type="entry name" value="DNA-bd_dom_put_sf"/>
</dbReference>
<dbReference type="InterPro" id="IPR000551">
    <property type="entry name" value="MerR-type_HTH_dom"/>
</dbReference>
<keyword evidence="4" id="KW-0804">Transcription</keyword>
<gene>
    <name evidence="7" type="ORF">FC37_GL001912</name>
</gene>
<dbReference type="SMART" id="SM00422">
    <property type="entry name" value="HTH_MERR"/>
    <property type="match status" value="1"/>
</dbReference>
<evidence type="ECO:0000313" key="7">
    <source>
        <dbReference type="EMBL" id="KRL20671.1"/>
    </source>
</evidence>
<evidence type="ECO:0000313" key="8">
    <source>
        <dbReference type="Proteomes" id="UP000051311"/>
    </source>
</evidence>
<name>A0A0R1NK75_9LACO</name>
<dbReference type="SUPFAM" id="SSF46955">
    <property type="entry name" value="Putative DNA-binding domain"/>
    <property type="match status" value="1"/>
</dbReference>
<proteinExistence type="predicted"/>
<feature type="transmembrane region" description="Helical" evidence="5">
    <location>
        <begin position="172"/>
        <end position="193"/>
    </location>
</feature>
<organism evidence="7 8">
    <name type="scientific">Lactobacillus gallinarum DSM 10532 = JCM 2011</name>
    <dbReference type="NCBI Taxonomy" id="1423748"/>
    <lineage>
        <taxon>Bacteria</taxon>
        <taxon>Bacillati</taxon>
        <taxon>Bacillota</taxon>
        <taxon>Bacilli</taxon>
        <taxon>Lactobacillales</taxon>
        <taxon>Lactobacillaceae</taxon>
        <taxon>Lactobacillus</taxon>
    </lineage>
</organism>
<evidence type="ECO:0000256" key="4">
    <source>
        <dbReference type="ARBA" id="ARBA00023163"/>
    </source>
</evidence>
<dbReference type="GO" id="GO:0003677">
    <property type="term" value="F:DNA binding"/>
    <property type="evidence" value="ECO:0007669"/>
    <property type="project" value="UniProtKB-KW"/>
</dbReference>
<dbReference type="STRING" id="1423748.FC37_GL001912"/>
<feature type="domain" description="HTH merR-type" evidence="6">
    <location>
        <begin position="7"/>
        <end position="76"/>
    </location>
</feature>
<dbReference type="eggNOG" id="COG0789">
    <property type="taxonomic scope" value="Bacteria"/>
</dbReference>
<dbReference type="AlphaFoldDB" id="A0A0R1NK75"/>
<keyword evidence="1" id="KW-0678">Repressor</keyword>
<dbReference type="GO" id="GO:0003700">
    <property type="term" value="F:DNA-binding transcription factor activity"/>
    <property type="evidence" value="ECO:0007669"/>
    <property type="project" value="InterPro"/>
</dbReference>
<keyword evidence="5" id="KW-0812">Transmembrane</keyword>
<dbReference type="Proteomes" id="UP000051311">
    <property type="component" value="Unassembled WGS sequence"/>
</dbReference>
<keyword evidence="5" id="KW-0472">Membrane</keyword>
<evidence type="ECO:0000256" key="2">
    <source>
        <dbReference type="ARBA" id="ARBA00023015"/>
    </source>
</evidence>
<dbReference type="Gene3D" id="1.10.1660.10">
    <property type="match status" value="1"/>
</dbReference>
<dbReference type="PANTHER" id="PTHR30204:SF69">
    <property type="entry name" value="MERR-FAMILY TRANSCRIPTIONAL REGULATOR"/>
    <property type="match status" value="1"/>
</dbReference>
<evidence type="ECO:0000256" key="1">
    <source>
        <dbReference type="ARBA" id="ARBA00022491"/>
    </source>
</evidence>
<dbReference type="PROSITE" id="PS50937">
    <property type="entry name" value="HTH_MERR_2"/>
    <property type="match status" value="1"/>
</dbReference>
<keyword evidence="3" id="KW-0238">DNA-binding</keyword>
<sequence>MTAMSQKYSIGDVAKMLNMTTRAIRFYDQKDLVKPESIGENGYRYYGEEQIQKLELINYLRELNFSIKQIKQLLNDRKGPDSLLLLFQKQIEENDEQIADLKRRQTKLRHLAKTIATRKIDADGLTDIAKIMKKETRLANLRRKMWLFGFSILLIEVVGIFSAYQFKQSDALSAMWLSIAIMLILVLGVTAFLTKYYYDQVEYVCPNCGTKFIPALITFIFSAHTPKFRRLACPKCHQKSYCLEIAR</sequence>
<evidence type="ECO:0000256" key="3">
    <source>
        <dbReference type="ARBA" id="ARBA00023125"/>
    </source>
</evidence>
<dbReference type="PATRIC" id="fig|1423748.3.peg.1986"/>
<accession>A0A0R1NK75</accession>
<evidence type="ECO:0000259" key="6">
    <source>
        <dbReference type="PROSITE" id="PS50937"/>
    </source>
</evidence>
<protein>
    <recommendedName>
        <fullName evidence="6">HTH merR-type domain-containing protein</fullName>
    </recommendedName>
</protein>
<dbReference type="InterPro" id="IPR047057">
    <property type="entry name" value="MerR_fam"/>
</dbReference>
<evidence type="ECO:0000256" key="5">
    <source>
        <dbReference type="SAM" id="Phobius"/>
    </source>
</evidence>
<keyword evidence="2" id="KW-0805">Transcription regulation</keyword>